<evidence type="ECO:0000256" key="13">
    <source>
        <dbReference type="ARBA" id="ARBA00049454"/>
    </source>
</evidence>
<dbReference type="Gene3D" id="3.40.630.30">
    <property type="match status" value="1"/>
</dbReference>
<dbReference type="GO" id="GO:0031415">
    <property type="term" value="C:NatA complex"/>
    <property type="evidence" value="ECO:0007669"/>
    <property type="project" value="TreeGrafter"/>
</dbReference>
<dbReference type="SUPFAM" id="SSF55729">
    <property type="entry name" value="Acyl-CoA N-acyltransferases (Nat)"/>
    <property type="match status" value="1"/>
</dbReference>
<comment type="subcellular location">
    <subcellularLocation>
        <location evidence="1">Cytoplasm</location>
    </subcellularLocation>
</comment>
<keyword evidence="16" id="KW-1185">Reference proteome</keyword>
<dbReference type="GO" id="GO:0120518">
    <property type="term" value="F:protein N-terminal-methionine acetyltransferase activity"/>
    <property type="evidence" value="ECO:0007669"/>
    <property type="project" value="UniProtKB-EC"/>
</dbReference>
<keyword evidence="4" id="KW-0012">Acyltransferase</keyword>
<comment type="catalytic activity">
    <reaction evidence="8">
        <text>N-terminal L-methionyl-L-phenylalanyl-[protein] + acetyl-CoA = N-terminal N(alpha)-acetyl-L-methionyl-L-phenylalanyl-[protein] + CoA + H(+)</text>
        <dbReference type="Rhea" id="RHEA:50528"/>
        <dbReference type="Rhea" id="RHEA-COMP:12715"/>
        <dbReference type="Rhea" id="RHEA-COMP:12716"/>
        <dbReference type="ChEBI" id="CHEBI:15378"/>
        <dbReference type="ChEBI" id="CHEBI:57287"/>
        <dbReference type="ChEBI" id="CHEBI:57288"/>
        <dbReference type="ChEBI" id="CHEBI:133382"/>
        <dbReference type="ChEBI" id="CHEBI:133383"/>
        <dbReference type="EC" id="2.3.1.258"/>
    </reaction>
</comment>
<evidence type="ECO:0000256" key="6">
    <source>
        <dbReference type="ARBA" id="ARBA00048251"/>
    </source>
</evidence>
<dbReference type="FunFam" id="3.40.630.30:FF:000078">
    <property type="entry name" value="N-alpha-acetyltransferase 50"/>
    <property type="match status" value="1"/>
</dbReference>
<dbReference type="PANTHER" id="PTHR42919:SF8">
    <property type="entry name" value="N-ALPHA-ACETYLTRANSFERASE 50"/>
    <property type="match status" value="1"/>
</dbReference>
<dbReference type="RefSeq" id="XP_055874222.1">
    <property type="nucleotide sequence ID" value="XM_056018247.1"/>
</dbReference>
<dbReference type="GO" id="GO:0007064">
    <property type="term" value="P:mitotic sister chromatid cohesion"/>
    <property type="evidence" value="ECO:0007669"/>
    <property type="project" value="TreeGrafter"/>
</dbReference>
<reference evidence="17" key="1">
    <citation type="submission" date="2025-08" db="UniProtKB">
        <authorList>
            <consortium name="RefSeq"/>
        </authorList>
    </citation>
    <scope>IDENTIFICATION</scope>
</reference>
<dbReference type="OMA" id="YYCKRIE"/>
<feature type="region of interest" description="Disordered" evidence="14">
    <location>
        <begin position="81"/>
        <end position="105"/>
    </location>
</feature>
<comment type="catalytic activity">
    <reaction evidence="13">
        <text>N-terminal L-methionyl-L-threonyl-[protein] + acetyl-CoA = N-terminal N(alpha)-acetyl-L-methionyl-L-threonyl-[protein] + CoA + H(+)</text>
        <dbReference type="Rhea" id="RHEA:50576"/>
        <dbReference type="Rhea" id="RHEA-COMP:12732"/>
        <dbReference type="Rhea" id="RHEA-COMP:12733"/>
        <dbReference type="ChEBI" id="CHEBI:15378"/>
        <dbReference type="ChEBI" id="CHEBI:57287"/>
        <dbReference type="ChEBI" id="CHEBI:57288"/>
        <dbReference type="ChEBI" id="CHEBI:133404"/>
        <dbReference type="ChEBI" id="CHEBI:133405"/>
        <dbReference type="EC" id="2.3.1.258"/>
    </reaction>
</comment>
<comment type="catalytic activity">
    <reaction evidence="10">
        <text>N-terminal L-methionyl-L-valyl-[protein] + acetyl-CoA = N-terminal N(alpha)-acetyl-L-methionyl-L-valyl-[protein] + CoA + H(+)</text>
        <dbReference type="Rhea" id="RHEA:50572"/>
        <dbReference type="Rhea" id="RHEA-COMP:12730"/>
        <dbReference type="Rhea" id="RHEA-COMP:12731"/>
        <dbReference type="ChEBI" id="CHEBI:15378"/>
        <dbReference type="ChEBI" id="CHEBI:57287"/>
        <dbReference type="ChEBI" id="CHEBI:57288"/>
        <dbReference type="ChEBI" id="CHEBI:133402"/>
        <dbReference type="ChEBI" id="CHEBI:133403"/>
        <dbReference type="EC" id="2.3.1.258"/>
    </reaction>
</comment>
<sequence>MTLGCLAPYRRLGIGTVMLEHVLNICEKDGNIDNVFLHVQVNNEGAIKLYEKFGFKIVEENKNYYKRIEPADAYVLQKSFKEGSTDERKTASETSSEDTTDKIMS</sequence>
<dbReference type="GeneID" id="129924241"/>
<evidence type="ECO:0000259" key="15">
    <source>
        <dbReference type="PROSITE" id="PS51186"/>
    </source>
</evidence>
<evidence type="ECO:0000256" key="11">
    <source>
        <dbReference type="ARBA" id="ARBA00049002"/>
    </source>
</evidence>
<dbReference type="InterPro" id="IPR016181">
    <property type="entry name" value="Acyl_CoA_acyltransferase"/>
</dbReference>
<dbReference type="AlphaFoldDB" id="A0A9W2ZGZ1"/>
<accession>A0A9W2ZGZ1</accession>
<evidence type="ECO:0000256" key="10">
    <source>
        <dbReference type="ARBA" id="ARBA00048799"/>
    </source>
</evidence>
<dbReference type="InterPro" id="IPR000182">
    <property type="entry name" value="GNAT_dom"/>
</dbReference>
<dbReference type="PROSITE" id="PS51186">
    <property type="entry name" value="GNAT"/>
    <property type="match status" value="1"/>
</dbReference>
<dbReference type="InterPro" id="IPR051556">
    <property type="entry name" value="N-term/lysine_N-AcTrnsfr"/>
</dbReference>
<comment type="catalytic activity">
    <reaction evidence="11">
        <text>N-terminal L-methionyl-L-alanyl-[protein] + acetyl-CoA = N-terminal N(alpha)-acetyl-L-methionyl-L-alanyl-[protein] + CoA + H(+)</text>
        <dbReference type="Rhea" id="RHEA:50564"/>
        <dbReference type="Rhea" id="RHEA-COMP:12726"/>
        <dbReference type="Rhea" id="RHEA-COMP:12727"/>
        <dbReference type="ChEBI" id="CHEBI:15378"/>
        <dbReference type="ChEBI" id="CHEBI:57287"/>
        <dbReference type="ChEBI" id="CHEBI:57288"/>
        <dbReference type="ChEBI" id="CHEBI:133398"/>
        <dbReference type="ChEBI" id="CHEBI:133399"/>
        <dbReference type="EC" id="2.3.1.258"/>
    </reaction>
</comment>
<dbReference type="OrthoDB" id="47374at2759"/>
<evidence type="ECO:0000256" key="8">
    <source>
        <dbReference type="ARBA" id="ARBA00048490"/>
    </source>
</evidence>
<gene>
    <name evidence="17" type="primary">LOC129924241</name>
</gene>
<comment type="catalytic activity">
    <reaction evidence="9">
        <text>N-terminal L-methionyl-L-lysyl-[protein] + acetyl-CoA = N-terminal N(alpha)-acetyl-L-methionyl-L-lysyl-[protein] + CoA + H(+)</text>
        <dbReference type="Rhea" id="RHEA:50580"/>
        <dbReference type="Rhea" id="RHEA-COMP:12734"/>
        <dbReference type="Rhea" id="RHEA-COMP:12735"/>
        <dbReference type="ChEBI" id="CHEBI:15378"/>
        <dbReference type="ChEBI" id="CHEBI:57287"/>
        <dbReference type="ChEBI" id="CHEBI:57288"/>
        <dbReference type="ChEBI" id="CHEBI:133406"/>
        <dbReference type="ChEBI" id="CHEBI:133407"/>
        <dbReference type="EC" id="2.3.1.258"/>
    </reaction>
</comment>
<feature type="compositionally biased region" description="Basic and acidic residues" evidence="14">
    <location>
        <begin position="81"/>
        <end position="91"/>
    </location>
</feature>
<dbReference type="EC" id="2.3.1.258" evidence="5"/>
<feature type="domain" description="N-acetyltransferase" evidence="15">
    <location>
        <begin position="1"/>
        <end position="81"/>
    </location>
</feature>
<comment type="catalytic activity">
    <reaction evidence="12">
        <text>N-terminal L-methionyl-L-leucyl-[protein] + acetyl-CoA = N-terminal N(alpha)-acetyl-L-methionyl-L-leucyl-[protein] + CoA + H(+)</text>
        <dbReference type="Rhea" id="RHEA:50520"/>
        <dbReference type="Rhea" id="RHEA-COMP:12711"/>
        <dbReference type="Rhea" id="RHEA-COMP:12712"/>
        <dbReference type="ChEBI" id="CHEBI:15378"/>
        <dbReference type="ChEBI" id="CHEBI:57287"/>
        <dbReference type="ChEBI" id="CHEBI:57288"/>
        <dbReference type="ChEBI" id="CHEBI:133377"/>
        <dbReference type="ChEBI" id="CHEBI:133378"/>
        <dbReference type="EC" id="2.3.1.258"/>
    </reaction>
</comment>
<evidence type="ECO:0000256" key="2">
    <source>
        <dbReference type="ARBA" id="ARBA00022490"/>
    </source>
</evidence>
<evidence type="ECO:0000313" key="16">
    <source>
        <dbReference type="Proteomes" id="UP001165740"/>
    </source>
</evidence>
<evidence type="ECO:0000256" key="3">
    <source>
        <dbReference type="ARBA" id="ARBA00022679"/>
    </source>
</evidence>
<evidence type="ECO:0000256" key="5">
    <source>
        <dbReference type="ARBA" id="ARBA00039121"/>
    </source>
</evidence>
<evidence type="ECO:0000313" key="17">
    <source>
        <dbReference type="RefSeq" id="XP_055874222.1"/>
    </source>
</evidence>
<comment type="catalytic activity">
    <reaction evidence="7">
        <text>N-terminal L-methionyl-L-tyrosyl-[protein] + acetyl-CoA = N-terminal N(alpha)-acetyl-L-methionyl-L-tyrosyl-[protein] + CoA + H(+)</text>
        <dbReference type="Rhea" id="RHEA:50532"/>
        <dbReference type="Rhea" id="RHEA-COMP:12717"/>
        <dbReference type="Rhea" id="RHEA-COMP:12718"/>
        <dbReference type="ChEBI" id="CHEBI:15378"/>
        <dbReference type="ChEBI" id="CHEBI:57287"/>
        <dbReference type="ChEBI" id="CHEBI:57288"/>
        <dbReference type="ChEBI" id="CHEBI:133384"/>
        <dbReference type="ChEBI" id="CHEBI:133385"/>
        <dbReference type="EC" id="2.3.1.258"/>
    </reaction>
</comment>
<dbReference type="Proteomes" id="UP001165740">
    <property type="component" value="Chromosome 1"/>
</dbReference>
<proteinExistence type="predicted"/>
<evidence type="ECO:0000256" key="4">
    <source>
        <dbReference type="ARBA" id="ARBA00023315"/>
    </source>
</evidence>
<dbReference type="Pfam" id="PF00583">
    <property type="entry name" value="Acetyltransf_1"/>
    <property type="match status" value="1"/>
</dbReference>
<keyword evidence="3" id="KW-0808">Transferase</keyword>
<comment type="catalytic activity">
    <reaction evidence="6">
        <text>N-terminal L-methionyl-L-seryl-[protein] + acetyl-CoA = N-terminal N(alpha)-acetyl-L-methionyl-L-seryl-[protein] + CoA + H(+)</text>
        <dbReference type="Rhea" id="RHEA:50568"/>
        <dbReference type="Rhea" id="RHEA-COMP:12728"/>
        <dbReference type="Rhea" id="RHEA-COMP:12729"/>
        <dbReference type="ChEBI" id="CHEBI:15378"/>
        <dbReference type="ChEBI" id="CHEBI:57287"/>
        <dbReference type="ChEBI" id="CHEBI:57288"/>
        <dbReference type="ChEBI" id="CHEBI:133400"/>
        <dbReference type="ChEBI" id="CHEBI:133401"/>
        <dbReference type="EC" id="2.3.1.258"/>
    </reaction>
</comment>
<evidence type="ECO:0000256" key="14">
    <source>
        <dbReference type="SAM" id="MobiDB-lite"/>
    </source>
</evidence>
<evidence type="ECO:0000256" key="1">
    <source>
        <dbReference type="ARBA" id="ARBA00004496"/>
    </source>
</evidence>
<evidence type="ECO:0000256" key="7">
    <source>
        <dbReference type="ARBA" id="ARBA00048335"/>
    </source>
</evidence>
<evidence type="ECO:0000256" key="9">
    <source>
        <dbReference type="ARBA" id="ARBA00048618"/>
    </source>
</evidence>
<evidence type="ECO:0000256" key="12">
    <source>
        <dbReference type="ARBA" id="ARBA00049103"/>
    </source>
</evidence>
<dbReference type="CDD" id="cd04301">
    <property type="entry name" value="NAT_SF"/>
    <property type="match status" value="1"/>
</dbReference>
<keyword evidence="2" id="KW-0963">Cytoplasm</keyword>
<organism evidence="16 17">
    <name type="scientific">Biomphalaria glabrata</name>
    <name type="common">Bloodfluke planorb</name>
    <name type="synonym">Freshwater snail</name>
    <dbReference type="NCBI Taxonomy" id="6526"/>
    <lineage>
        <taxon>Eukaryota</taxon>
        <taxon>Metazoa</taxon>
        <taxon>Spiralia</taxon>
        <taxon>Lophotrochozoa</taxon>
        <taxon>Mollusca</taxon>
        <taxon>Gastropoda</taxon>
        <taxon>Heterobranchia</taxon>
        <taxon>Euthyneura</taxon>
        <taxon>Panpulmonata</taxon>
        <taxon>Hygrophila</taxon>
        <taxon>Lymnaeoidea</taxon>
        <taxon>Planorbidae</taxon>
        <taxon>Biomphalaria</taxon>
    </lineage>
</organism>
<dbReference type="PANTHER" id="PTHR42919">
    <property type="entry name" value="N-ALPHA-ACETYLTRANSFERASE"/>
    <property type="match status" value="1"/>
</dbReference>
<protein>
    <recommendedName>
        <fullName evidence="5">N-terminal methionine N(alpha)-acetyltransferase NatE</fullName>
        <ecNumber evidence="5">2.3.1.258</ecNumber>
    </recommendedName>
</protein>
<name>A0A9W2ZGZ1_BIOGL</name>